<dbReference type="AlphaFoldDB" id="A0A0F9KNJ4"/>
<accession>A0A0F9KNJ4</accession>
<proteinExistence type="predicted"/>
<evidence type="ECO:0000259" key="1">
    <source>
        <dbReference type="Pfam" id="PF01935"/>
    </source>
</evidence>
<dbReference type="Pfam" id="PF01935">
    <property type="entry name" value="DUF87"/>
    <property type="match status" value="1"/>
</dbReference>
<dbReference type="Gene3D" id="3.40.50.300">
    <property type="entry name" value="P-loop containing nucleotide triphosphate hydrolases"/>
    <property type="match status" value="1"/>
</dbReference>
<dbReference type="PANTHER" id="PTHR42957">
    <property type="entry name" value="HELICASE MJ1565-RELATED"/>
    <property type="match status" value="1"/>
</dbReference>
<dbReference type="InterPro" id="IPR008571">
    <property type="entry name" value="HerA-like"/>
</dbReference>
<protein>
    <recommendedName>
        <fullName evidence="1">Helicase HerA central domain-containing protein</fullName>
    </recommendedName>
</protein>
<name>A0A0F9KNJ4_9ZZZZ</name>
<dbReference type="PANTHER" id="PTHR42957:SF2">
    <property type="entry name" value="HELICASE HERA CENTRAL DOMAIN-CONTAINING PROTEIN"/>
    <property type="match status" value="1"/>
</dbReference>
<dbReference type="EMBL" id="LAZR01008827">
    <property type="protein sequence ID" value="KKM76336.1"/>
    <property type="molecule type" value="Genomic_DNA"/>
</dbReference>
<organism evidence="2">
    <name type="scientific">marine sediment metagenome</name>
    <dbReference type="NCBI Taxonomy" id="412755"/>
    <lineage>
        <taxon>unclassified sequences</taxon>
        <taxon>metagenomes</taxon>
        <taxon>ecological metagenomes</taxon>
    </lineage>
</organism>
<feature type="domain" description="Helicase HerA central" evidence="1">
    <location>
        <begin position="277"/>
        <end position="493"/>
    </location>
</feature>
<comment type="caution">
    <text evidence="2">The sequence shown here is derived from an EMBL/GenBank/DDBJ whole genome shotgun (WGS) entry which is preliminary data.</text>
</comment>
<gene>
    <name evidence="2" type="ORF">LCGC14_1381150</name>
</gene>
<dbReference type="InterPro" id="IPR002789">
    <property type="entry name" value="HerA_central"/>
</dbReference>
<evidence type="ECO:0000313" key="2">
    <source>
        <dbReference type="EMBL" id="KKM76336.1"/>
    </source>
</evidence>
<sequence>MKKYRHVLVQDEVELIVDKILRIFDARKYYKFFELRKIIKNLRFRFSEKFSAVSIKGISKLILSNAPHEMFVKNKVIGQVIIDHLDGELREKILEKFAGCVKNEEVISDENLKERDKNNEVLTIASRTAPIARVIPGSNTKVIKCRITELYQQIKDINGKYITFTPFEGVKALGQIRNIYTVNDTPNYILAPTMISNDANETDKQTIIDLDSRIADVYIKKIMDGKTKKNELGNAPPTATDIYLATEKEMEEFFNYSATHPVSFLKTIGHLSFIPQFDLLRMLRRHIYVLGITDAGKGYFTNALLLSCVGRTIKVAQNPSRKIGCVYFDFTGQFANDSYGYFDAWIKESGEDPRVIIYGDEIGVQTPDDLIEIFFRKYRILDLGFASQKIDGMRRYLLTRITIDSNFSEFQRELPCAIRNVYSGSPTNHINRIEAHLDALGPSLWNEEIEPLKSPALFNEIDSHLREGKFIIVDLSRIQEREYKPGVVYRILQFLDELLKENFSRTQRELDYPVFVGIDEAHNFAPGTSNLRRGYYINECNELIARMCAEDRKTGLCMVIITQRLAWTNRDVRANIGLWCTSKINSVDEDQAKKCMGNHDFTNYRYKTFHLFGDSSPIPTFPTKALNPTVLAKFKRKEG</sequence>
<dbReference type="InterPro" id="IPR027417">
    <property type="entry name" value="P-loop_NTPase"/>
</dbReference>
<reference evidence="2" key="1">
    <citation type="journal article" date="2015" name="Nature">
        <title>Complex archaea that bridge the gap between prokaryotes and eukaryotes.</title>
        <authorList>
            <person name="Spang A."/>
            <person name="Saw J.H."/>
            <person name="Jorgensen S.L."/>
            <person name="Zaremba-Niedzwiedzka K."/>
            <person name="Martijn J."/>
            <person name="Lind A.E."/>
            <person name="van Eijk R."/>
            <person name="Schleper C."/>
            <person name="Guy L."/>
            <person name="Ettema T.J."/>
        </authorList>
    </citation>
    <scope>NUCLEOTIDE SEQUENCE</scope>
</reference>
<dbReference type="SUPFAM" id="SSF52540">
    <property type="entry name" value="P-loop containing nucleoside triphosphate hydrolases"/>
    <property type="match status" value="1"/>
</dbReference>